<name>A0A4P9WD74_9FUNG</name>
<dbReference type="SUPFAM" id="SSF50494">
    <property type="entry name" value="Trypsin-like serine proteases"/>
    <property type="match status" value="1"/>
</dbReference>
<dbReference type="GO" id="GO:0016485">
    <property type="term" value="P:protein processing"/>
    <property type="evidence" value="ECO:0007669"/>
    <property type="project" value="InterPro"/>
</dbReference>
<dbReference type="InterPro" id="IPR009003">
    <property type="entry name" value="Peptidase_S1_PA"/>
</dbReference>
<evidence type="ECO:0000313" key="2">
    <source>
        <dbReference type="Proteomes" id="UP000269721"/>
    </source>
</evidence>
<dbReference type="AlphaFoldDB" id="A0A4P9WD74"/>
<dbReference type="Gene3D" id="2.40.10.10">
    <property type="entry name" value="Trypsin-like serine proteases"/>
    <property type="match status" value="2"/>
</dbReference>
<dbReference type="Proteomes" id="UP000269721">
    <property type="component" value="Unassembled WGS sequence"/>
</dbReference>
<sequence length="667" mass="72374">MGVEVVDEREGDLRFGHDGMWKADCATFASSPTFFPRLLLPIKPEPHTRMSSEHGTRGVGVMVLATGPDPLLVKQHRRSFYVAKDGWLALTSSGILLETGEVITSSSAVSEGAAEGRERGDEPQKSSLAHELVFGLPLLQLIYSAELKIVIEGQEAIPVEFVATSPIEDVESAAESIRRGDSGQWTYGFGRGGLKKGIVKADRRPLREEACGIAVLRAPVDKLPAELFDHHRRFHIDSAFSAGHASEILTLGKPVEIMGTPFGVHSSKVFLNSIAHGIISTVIKVDVFEPTPREDICLFLTDARCLPGMDGGAAIETVYPRRCLGMVMPPLRYGVDDAERRKGEEINFSCVIPWSCILPILESVRAAPSSCPMRSLPDPDSLAPNDAIRALSDTLRALVLVQVGASWGTGVVVSKKGYILTNAHVIEPFLLDGASILVKLPLAVPRTVQARLIVASSTFWDIALLRIDEGIAEHSIDMSESIPVEGSPVVAVGFGPFEPLSAISPTVTFGRIGRVVTSHIKPDVAVRLQTSSQVHNGASGGMLLSIPPSPMDSPTLVGILSNNFRTDQRIYPTLSFAIPTMALGHIRSYLKTGDRSFLEAFLASDADPNDFWTQGAVRRPVRRSPMMDKMLQGSSFFGRDRLEFLPFVPVYSLSRFPTLSEQGKAKL</sequence>
<dbReference type="GO" id="GO:0004252">
    <property type="term" value="F:serine-type endopeptidase activity"/>
    <property type="evidence" value="ECO:0007669"/>
    <property type="project" value="InterPro"/>
</dbReference>
<protein>
    <submittedName>
        <fullName evidence="1">Trypsin-like cysteine/serine peptidase domain-containing protein</fullName>
    </submittedName>
</protein>
<gene>
    <name evidence="1" type="ORF">BDK51DRAFT_51413</name>
</gene>
<dbReference type="Pfam" id="PF13365">
    <property type="entry name" value="Trypsin_2"/>
    <property type="match status" value="1"/>
</dbReference>
<organism evidence="1 2">
    <name type="scientific">Blyttiomyces helicus</name>
    <dbReference type="NCBI Taxonomy" id="388810"/>
    <lineage>
        <taxon>Eukaryota</taxon>
        <taxon>Fungi</taxon>
        <taxon>Fungi incertae sedis</taxon>
        <taxon>Chytridiomycota</taxon>
        <taxon>Chytridiomycota incertae sedis</taxon>
        <taxon>Chytridiomycetes</taxon>
        <taxon>Chytridiomycetes incertae sedis</taxon>
        <taxon>Blyttiomyces</taxon>
    </lineage>
</organism>
<dbReference type="PANTHER" id="PTHR21004:SF0">
    <property type="entry name" value="PEROXISOMAL LEADER PEPTIDE-PROCESSING PROTEASE"/>
    <property type="match status" value="1"/>
</dbReference>
<dbReference type="GO" id="GO:0005777">
    <property type="term" value="C:peroxisome"/>
    <property type="evidence" value="ECO:0007669"/>
    <property type="project" value="InterPro"/>
</dbReference>
<dbReference type="PANTHER" id="PTHR21004">
    <property type="entry name" value="SERINE PROTEASE-RELATED"/>
    <property type="match status" value="1"/>
</dbReference>
<dbReference type="InterPro" id="IPR043504">
    <property type="entry name" value="Peptidase_S1_PA_chymotrypsin"/>
</dbReference>
<accession>A0A4P9WD74</accession>
<proteinExistence type="predicted"/>
<dbReference type="EMBL" id="KZ995974">
    <property type="protein sequence ID" value="RKO89645.1"/>
    <property type="molecule type" value="Genomic_DNA"/>
</dbReference>
<evidence type="ECO:0000313" key="1">
    <source>
        <dbReference type="EMBL" id="RKO89645.1"/>
    </source>
</evidence>
<reference evidence="2" key="1">
    <citation type="journal article" date="2018" name="Nat. Microbiol.">
        <title>Leveraging single-cell genomics to expand the fungal tree of life.</title>
        <authorList>
            <person name="Ahrendt S.R."/>
            <person name="Quandt C.A."/>
            <person name="Ciobanu D."/>
            <person name="Clum A."/>
            <person name="Salamov A."/>
            <person name="Andreopoulos B."/>
            <person name="Cheng J.F."/>
            <person name="Woyke T."/>
            <person name="Pelin A."/>
            <person name="Henrissat B."/>
            <person name="Reynolds N.K."/>
            <person name="Benny G.L."/>
            <person name="Smith M.E."/>
            <person name="James T.Y."/>
            <person name="Grigoriev I.V."/>
        </authorList>
    </citation>
    <scope>NUCLEOTIDE SEQUENCE [LARGE SCALE GENOMIC DNA]</scope>
</reference>
<keyword evidence="2" id="KW-1185">Reference proteome</keyword>
<dbReference type="InterPro" id="IPR039245">
    <property type="entry name" value="TYSND1/DEG15"/>
</dbReference>
<dbReference type="OrthoDB" id="2120603at2759"/>